<dbReference type="PANTHER" id="PTHR35201:SF4">
    <property type="entry name" value="BETA-PINACENE SYNTHASE-RELATED"/>
    <property type="match status" value="1"/>
</dbReference>
<dbReference type="Proteomes" id="UP000800038">
    <property type="component" value="Unassembled WGS sequence"/>
</dbReference>
<proteinExistence type="inferred from homology"/>
<evidence type="ECO:0000313" key="6">
    <source>
        <dbReference type="EMBL" id="KAF1941380.1"/>
    </source>
</evidence>
<dbReference type="GO" id="GO:0046872">
    <property type="term" value="F:metal ion binding"/>
    <property type="evidence" value="ECO:0007669"/>
    <property type="project" value="UniProtKB-KW"/>
</dbReference>
<reference evidence="6" key="1">
    <citation type="journal article" date="2020" name="Stud. Mycol.">
        <title>101 Dothideomycetes genomes: a test case for predicting lifestyles and emergence of pathogens.</title>
        <authorList>
            <person name="Haridas S."/>
            <person name="Albert R."/>
            <person name="Binder M."/>
            <person name="Bloem J."/>
            <person name="Labutti K."/>
            <person name="Salamov A."/>
            <person name="Andreopoulos B."/>
            <person name="Baker S."/>
            <person name="Barry K."/>
            <person name="Bills G."/>
            <person name="Bluhm B."/>
            <person name="Cannon C."/>
            <person name="Castanera R."/>
            <person name="Culley D."/>
            <person name="Daum C."/>
            <person name="Ezra D."/>
            <person name="Gonzalez J."/>
            <person name="Henrissat B."/>
            <person name="Kuo A."/>
            <person name="Liang C."/>
            <person name="Lipzen A."/>
            <person name="Lutzoni F."/>
            <person name="Magnuson J."/>
            <person name="Mondo S."/>
            <person name="Nolan M."/>
            <person name="Ohm R."/>
            <person name="Pangilinan J."/>
            <person name="Park H.-J."/>
            <person name="Ramirez L."/>
            <person name="Alfaro M."/>
            <person name="Sun H."/>
            <person name="Tritt A."/>
            <person name="Yoshinaga Y."/>
            <person name="Zwiers L.-H."/>
            <person name="Turgeon B."/>
            <person name="Goodwin S."/>
            <person name="Spatafora J."/>
            <person name="Crous P."/>
            <person name="Grigoriev I."/>
        </authorList>
    </citation>
    <scope>NUCLEOTIDE SEQUENCE</scope>
    <source>
        <strain evidence="6">CBS 161.51</strain>
    </source>
</reference>
<evidence type="ECO:0000313" key="7">
    <source>
        <dbReference type="Proteomes" id="UP000800038"/>
    </source>
</evidence>
<feature type="compositionally biased region" description="Polar residues" evidence="5">
    <location>
        <begin position="377"/>
        <end position="388"/>
    </location>
</feature>
<dbReference type="EMBL" id="ML976048">
    <property type="protein sequence ID" value="KAF1941380.1"/>
    <property type="molecule type" value="Genomic_DNA"/>
</dbReference>
<name>A0A6A5SNU8_9PLEO</name>
<accession>A0A6A5SNU8</accession>
<dbReference type="OrthoDB" id="6921389at2759"/>
<evidence type="ECO:0000256" key="5">
    <source>
        <dbReference type="SAM" id="MobiDB-lite"/>
    </source>
</evidence>
<evidence type="ECO:0000256" key="3">
    <source>
        <dbReference type="ARBA" id="ARBA00022842"/>
    </source>
</evidence>
<dbReference type="AlphaFoldDB" id="A0A6A5SNU8"/>
<dbReference type="PANTHER" id="PTHR35201">
    <property type="entry name" value="TERPENE SYNTHASE"/>
    <property type="match status" value="1"/>
</dbReference>
<evidence type="ECO:0000256" key="1">
    <source>
        <dbReference type="ARBA" id="ARBA00001946"/>
    </source>
</evidence>
<dbReference type="EC" id="4.2.3.-" evidence="4"/>
<comment type="similarity">
    <text evidence="2 4">Belongs to the terpene synthase family.</text>
</comment>
<comment type="cofactor">
    <cofactor evidence="1 4">
        <name>Mg(2+)</name>
        <dbReference type="ChEBI" id="CHEBI:18420"/>
    </cofactor>
</comment>
<protein>
    <recommendedName>
        <fullName evidence="4">Terpene synthase</fullName>
        <ecNumber evidence="4">4.2.3.-</ecNumber>
    </recommendedName>
</protein>
<dbReference type="GO" id="GO:0008299">
    <property type="term" value="P:isoprenoid biosynthetic process"/>
    <property type="evidence" value="ECO:0007669"/>
    <property type="project" value="UniProtKB-ARBA"/>
</dbReference>
<dbReference type="InterPro" id="IPR008949">
    <property type="entry name" value="Isoprenoid_synthase_dom_sf"/>
</dbReference>
<evidence type="ECO:0000256" key="4">
    <source>
        <dbReference type="RuleBase" id="RU366034"/>
    </source>
</evidence>
<dbReference type="Pfam" id="PF19086">
    <property type="entry name" value="Terpene_syn_C_2"/>
    <property type="match status" value="1"/>
</dbReference>
<dbReference type="SUPFAM" id="SSF48576">
    <property type="entry name" value="Terpenoid synthases"/>
    <property type="match status" value="1"/>
</dbReference>
<keyword evidence="7" id="KW-1185">Reference proteome</keyword>
<dbReference type="GO" id="GO:0010333">
    <property type="term" value="F:terpene synthase activity"/>
    <property type="evidence" value="ECO:0007669"/>
    <property type="project" value="InterPro"/>
</dbReference>
<sequence>MNAQAIAEDDQVSDIMDIAQYNTHGLCPGYVLRRNKAEAEADGGSEDARADWVKYIGPIDRYGSWNPFNGHVCATLYPTCLPERLRLVSYLWEYAFMFDDKLELEKVGPTHVRSQPFARSQSEMDAHQIKVKPPQNDAKNEWEYMDPAQGKTFIQAQMIAQLAAADSDQACSKRIMRTWQTMLTTTLHGKDKAFTSLDEYLDFRIVDTGANWVEALLLFGLQISLTPEEDALLFHLRHPCYATLSLANDYFSFDVEYVEFLSSPQNSPRSFVNAVWLFMQWHGVDVDEAKEMTRLATIEYAERFLVVCSEFRKKGEVSAKVDRYLRALAYQVPGNVIWSESCPRYFPERMEERAVGHGGGVGNGHEGVKNEHVGNDVPSNGDVSNGHFSNARMDVKVSV</sequence>
<evidence type="ECO:0000256" key="2">
    <source>
        <dbReference type="ARBA" id="ARBA00006333"/>
    </source>
</evidence>
<keyword evidence="4" id="KW-0456">Lyase</keyword>
<keyword evidence="4" id="KW-0479">Metal-binding</keyword>
<dbReference type="Gene3D" id="1.10.600.10">
    <property type="entry name" value="Farnesyl Diphosphate Synthase"/>
    <property type="match status" value="1"/>
</dbReference>
<dbReference type="InterPro" id="IPR034686">
    <property type="entry name" value="Terpene_cyclase-like_2"/>
</dbReference>
<organism evidence="6 7">
    <name type="scientific">Clathrospora elynae</name>
    <dbReference type="NCBI Taxonomy" id="706981"/>
    <lineage>
        <taxon>Eukaryota</taxon>
        <taxon>Fungi</taxon>
        <taxon>Dikarya</taxon>
        <taxon>Ascomycota</taxon>
        <taxon>Pezizomycotina</taxon>
        <taxon>Dothideomycetes</taxon>
        <taxon>Pleosporomycetidae</taxon>
        <taxon>Pleosporales</taxon>
        <taxon>Diademaceae</taxon>
        <taxon>Clathrospora</taxon>
    </lineage>
</organism>
<gene>
    <name evidence="6" type="ORF">EJ02DRAFT_492426</name>
</gene>
<keyword evidence="3 4" id="KW-0460">Magnesium</keyword>
<feature type="region of interest" description="Disordered" evidence="5">
    <location>
        <begin position="357"/>
        <end position="388"/>
    </location>
</feature>